<evidence type="ECO:0000256" key="1">
    <source>
        <dbReference type="SAM" id="MobiDB-lite"/>
    </source>
</evidence>
<organism evidence="2 3">
    <name type="scientific">Microbacterium phage Hendrix</name>
    <dbReference type="NCBI Taxonomy" id="2182341"/>
    <lineage>
        <taxon>Viruses</taxon>
        <taxon>Duplodnaviria</taxon>
        <taxon>Heunggongvirae</taxon>
        <taxon>Uroviricota</taxon>
        <taxon>Caudoviricetes</taxon>
        <taxon>Rogerhendrixvirus</taxon>
        <taxon>Rogerhendrixvirus hendrix</taxon>
    </lineage>
</organism>
<dbReference type="Proteomes" id="UP000247284">
    <property type="component" value="Segment"/>
</dbReference>
<accession>A0A2U8UU74</accession>
<dbReference type="RefSeq" id="YP_009801946.1">
    <property type="nucleotide sequence ID" value="NC_047977.1"/>
</dbReference>
<dbReference type="KEGG" id="vg:54992475"/>
<feature type="region of interest" description="Disordered" evidence="1">
    <location>
        <begin position="16"/>
        <end position="35"/>
    </location>
</feature>
<name>A0A2U8UU74_9CAUD</name>
<evidence type="ECO:0000313" key="3">
    <source>
        <dbReference type="Proteomes" id="UP000247284"/>
    </source>
</evidence>
<proteinExistence type="predicted"/>
<reference evidence="3" key="1">
    <citation type="submission" date="2018-04" db="EMBL/GenBank/DDBJ databases">
        <authorList>
            <person name="Go L.Y."/>
            <person name="Mitchell J.A."/>
        </authorList>
    </citation>
    <scope>NUCLEOTIDE SEQUENCE [LARGE SCALE GENOMIC DNA]</scope>
</reference>
<feature type="compositionally biased region" description="Basic and acidic residues" evidence="1">
    <location>
        <begin position="16"/>
        <end position="30"/>
    </location>
</feature>
<dbReference type="GeneID" id="54992475"/>
<evidence type="ECO:0000313" key="2">
    <source>
        <dbReference type="EMBL" id="AWN07679.1"/>
    </source>
</evidence>
<dbReference type="EMBL" id="MH183162">
    <property type="protein sequence ID" value="AWN07679.1"/>
    <property type="molecule type" value="Genomic_DNA"/>
</dbReference>
<keyword evidence="3" id="KW-1185">Reference proteome</keyword>
<gene>
    <name evidence="2" type="primary">8</name>
    <name evidence="2" type="ORF">PBI_HENDRIX_8</name>
</gene>
<protein>
    <submittedName>
        <fullName evidence="2">Uncharacterized protein</fullName>
    </submittedName>
</protein>
<sequence>MAETLEDLQRQLKQAERDEVVDGHRSDRAYARKQTRRGQFFAQESRRDFLIQTILKRRIERLTQGA</sequence>